<organism evidence="2 3">
    <name type="scientific">Rasamsonia emersonii (strain ATCC 16479 / CBS 393.64 / IMI 116815)</name>
    <dbReference type="NCBI Taxonomy" id="1408163"/>
    <lineage>
        <taxon>Eukaryota</taxon>
        <taxon>Fungi</taxon>
        <taxon>Dikarya</taxon>
        <taxon>Ascomycota</taxon>
        <taxon>Pezizomycotina</taxon>
        <taxon>Eurotiomycetes</taxon>
        <taxon>Eurotiomycetidae</taxon>
        <taxon>Eurotiales</taxon>
        <taxon>Trichocomaceae</taxon>
        <taxon>Rasamsonia</taxon>
    </lineage>
</organism>
<evidence type="ECO:0000256" key="1">
    <source>
        <dbReference type="SAM" id="Phobius"/>
    </source>
</evidence>
<comment type="caution">
    <text evidence="2">The sequence shown here is derived from an EMBL/GenBank/DDBJ whole genome shotgun (WGS) entry which is preliminary data.</text>
</comment>
<sequence>MAWDSMKAMGEISKVHVKYPWWYRCKEQKPEVERANDGSAIFEWTLTHSYYANMGGFRLGEGKAASTLTADQLAKCWKDIKKPQLSEDDIKDKSKADIFTKAIAMVQISILLLSIIVRAGRGLAFSQLELVTLAFAICGVLTYIARWYKPQGVETATVIIPKESFGGEKSNGLEIRQYDRFWQVILWRTAVLVSVGLPPIALLLVPVCAALHKRVEVLNPYNFMGSCLLAIREFAWQEADQQARLNLLKCLKSLEEAYDDPKNIEKRYYKDIFRNNENEQLFKSLGDFIKKRKDLFPMEFHDQFKRLLNMMQEDTYPKDAYRLDSYPQLTLRWPIIILSATGIVYCITRVAIIILAFSCLRLMPDSVYVTSWANFIPNVQ</sequence>
<dbReference type="EMBL" id="LASV01000520">
    <property type="protein sequence ID" value="KKA17963.1"/>
    <property type="molecule type" value="Genomic_DNA"/>
</dbReference>
<feature type="transmembrane region" description="Helical" evidence="1">
    <location>
        <begin position="185"/>
        <end position="212"/>
    </location>
</feature>
<feature type="transmembrane region" description="Helical" evidence="1">
    <location>
        <begin position="98"/>
        <end position="117"/>
    </location>
</feature>
<dbReference type="PANTHER" id="PTHR35043">
    <property type="entry name" value="TRANSCRIPTION FACTOR DOMAIN-CONTAINING PROTEIN"/>
    <property type="match status" value="1"/>
</dbReference>
<keyword evidence="1" id="KW-0812">Transmembrane</keyword>
<dbReference type="GeneID" id="25320359"/>
<keyword evidence="1" id="KW-0472">Membrane</keyword>
<dbReference type="OrthoDB" id="4227396at2759"/>
<dbReference type="AlphaFoldDB" id="A0A0F4YK36"/>
<dbReference type="RefSeq" id="XP_013324575.1">
    <property type="nucleotide sequence ID" value="XM_013469121.1"/>
</dbReference>
<name>A0A0F4YK36_RASE3</name>
<evidence type="ECO:0000313" key="2">
    <source>
        <dbReference type="EMBL" id="KKA17963.1"/>
    </source>
</evidence>
<feature type="transmembrane region" description="Helical" evidence="1">
    <location>
        <begin position="333"/>
        <end position="357"/>
    </location>
</feature>
<feature type="transmembrane region" description="Helical" evidence="1">
    <location>
        <begin position="123"/>
        <end position="145"/>
    </location>
</feature>
<dbReference type="PANTHER" id="PTHR35043:SF7">
    <property type="entry name" value="TRANSCRIPTION FACTOR DOMAIN-CONTAINING PROTEIN"/>
    <property type="match status" value="1"/>
</dbReference>
<accession>A0A0F4YK36</accession>
<evidence type="ECO:0000313" key="3">
    <source>
        <dbReference type="Proteomes" id="UP000053958"/>
    </source>
</evidence>
<keyword evidence="3" id="KW-1185">Reference proteome</keyword>
<protein>
    <submittedName>
        <fullName evidence="2">Uncharacterized protein</fullName>
    </submittedName>
</protein>
<dbReference type="STRING" id="1408163.A0A0F4YK36"/>
<dbReference type="Proteomes" id="UP000053958">
    <property type="component" value="Unassembled WGS sequence"/>
</dbReference>
<proteinExistence type="predicted"/>
<gene>
    <name evidence="2" type="ORF">T310_8098</name>
</gene>
<reference evidence="2 3" key="1">
    <citation type="submission" date="2015-04" db="EMBL/GenBank/DDBJ databases">
        <authorList>
            <person name="Heijne W.H."/>
            <person name="Fedorova N.D."/>
            <person name="Nierman W.C."/>
            <person name="Vollebregt A.W."/>
            <person name="Zhao Z."/>
            <person name="Wu L."/>
            <person name="Kumar M."/>
            <person name="Stam H."/>
            <person name="van den Berg M.A."/>
            <person name="Pel H.J."/>
        </authorList>
    </citation>
    <scope>NUCLEOTIDE SEQUENCE [LARGE SCALE GENOMIC DNA]</scope>
    <source>
        <strain evidence="2 3">CBS 393.64</strain>
    </source>
</reference>
<keyword evidence="1" id="KW-1133">Transmembrane helix</keyword>